<feature type="non-terminal residue" evidence="2">
    <location>
        <position position="71"/>
    </location>
</feature>
<keyword evidence="3" id="KW-1185">Reference proteome</keyword>
<evidence type="ECO:0000313" key="3">
    <source>
        <dbReference type="Proteomes" id="UP000836841"/>
    </source>
</evidence>
<organism evidence="2 3">
    <name type="scientific">Thlaspi arvense</name>
    <name type="common">Field penny-cress</name>
    <dbReference type="NCBI Taxonomy" id="13288"/>
    <lineage>
        <taxon>Eukaryota</taxon>
        <taxon>Viridiplantae</taxon>
        <taxon>Streptophyta</taxon>
        <taxon>Embryophyta</taxon>
        <taxon>Tracheophyta</taxon>
        <taxon>Spermatophyta</taxon>
        <taxon>Magnoliopsida</taxon>
        <taxon>eudicotyledons</taxon>
        <taxon>Gunneridae</taxon>
        <taxon>Pentapetalae</taxon>
        <taxon>rosids</taxon>
        <taxon>malvids</taxon>
        <taxon>Brassicales</taxon>
        <taxon>Brassicaceae</taxon>
        <taxon>Thlaspideae</taxon>
        <taxon>Thlaspi</taxon>
    </lineage>
</organism>
<gene>
    <name evidence="2" type="ORF">TAV2_LOCUS22082</name>
</gene>
<dbReference type="AlphaFoldDB" id="A0AAU9SPL9"/>
<evidence type="ECO:0000313" key="2">
    <source>
        <dbReference type="EMBL" id="CAH2070439.1"/>
    </source>
</evidence>
<accession>A0AAU9SPL9</accession>
<evidence type="ECO:0000256" key="1">
    <source>
        <dbReference type="SAM" id="Phobius"/>
    </source>
</evidence>
<reference evidence="2 3" key="1">
    <citation type="submission" date="2022-03" db="EMBL/GenBank/DDBJ databases">
        <authorList>
            <person name="Nunn A."/>
            <person name="Chopra R."/>
            <person name="Nunn A."/>
            <person name="Contreras Garrido A."/>
        </authorList>
    </citation>
    <scope>NUCLEOTIDE SEQUENCE [LARGE SCALE GENOMIC DNA]</scope>
</reference>
<keyword evidence="1" id="KW-1133">Transmembrane helix</keyword>
<protein>
    <submittedName>
        <fullName evidence="2">Uncharacterized protein</fullName>
    </submittedName>
</protein>
<keyword evidence="1" id="KW-0812">Transmembrane</keyword>
<proteinExistence type="predicted"/>
<sequence length="71" mass="8585">CDGFARNVIRPLAHLPQYLRQIYDELYNIRRKSVAKFVMVLVYHFEGHTFFFFGYPFEFFSIPNEHMCCTL</sequence>
<dbReference type="EMBL" id="OU466862">
    <property type="protein sequence ID" value="CAH2070439.1"/>
    <property type="molecule type" value="Genomic_DNA"/>
</dbReference>
<feature type="transmembrane region" description="Helical" evidence="1">
    <location>
        <begin position="37"/>
        <end position="57"/>
    </location>
</feature>
<dbReference type="Proteomes" id="UP000836841">
    <property type="component" value="Chromosome 6"/>
</dbReference>
<keyword evidence="1" id="KW-0472">Membrane</keyword>
<name>A0AAU9SPL9_THLAR</name>